<dbReference type="Proteomes" id="UP000578252">
    <property type="component" value="Unassembled WGS sequence"/>
</dbReference>
<name>A0A7Y0U1X7_9ACTO</name>
<dbReference type="PANTHER" id="PTHR30032:SF8">
    <property type="entry name" value="GERMINATION-SPECIFIC N-ACETYLMURAMOYL-L-ALANINE AMIDASE"/>
    <property type="match status" value="1"/>
</dbReference>
<protein>
    <submittedName>
        <fullName evidence="1">Cell wall-binding repeat-containing protein</fullName>
    </submittedName>
</protein>
<dbReference type="Pfam" id="PF04122">
    <property type="entry name" value="CW_binding_2"/>
    <property type="match status" value="2"/>
</dbReference>
<dbReference type="AlphaFoldDB" id="A0A7Y0U1X7"/>
<sequence>MSVFPAVAGDLPYERLAGPSGVETSLAVAKHTWGTDWKVVYVASNRNPVDALPAATIGDGPVVLTDGSTLNLGGVKPGKIVLLGGTGAVPQAIEDQAKATGAEVVRLAGANRYETAFAIAQQAKGQKSGSNVYLASGTALKDAMVAGAAKDGVILLSPPNGEGVKAKADALGATKLVVIGGTGVMPDATVTAAATGIIPKPKLKDMTLEQMQAAYPLAGEIENLSVETIMNHEVSSESYDYCIGNTGASIAIPFGPSFGPIIRVPESTTGLTPEKYWKEYSWMGFKSLEDAQKFWNEEVADGNDPSVLNGFGSTLDGSFFAQTKRLRPAGNQSDGFYQLSQCRKGAEHPEWTKPFPTGKRLERIGADNSGSYSCAADEDAVKCFRWKGKKYQENDNWNWYYWDKESGF</sequence>
<evidence type="ECO:0000313" key="1">
    <source>
        <dbReference type="EMBL" id="NMW65445.1"/>
    </source>
</evidence>
<comment type="caution">
    <text evidence="1">The sequence shown here is derived from an EMBL/GenBank/DDBJ whole genome shotgun (WGS) entry which is preliminary data.</text>
</comment>
<dbReference type="EMBL" id="JABCUR010000006">
    <property type="protein sequence ID" value="NMW65445.1"/>
    <property type="molecule type" value="Genomic_DNA"/>
</dbReference>
<dbReference type="PANTHER" id="PTHR30032">
    <property type="entry name" value="N-ACETYLMURAMOYL-L-ALANINE AMIDASE-RELATED"/>
    <property type="match status" value="1"/>
</dbReference>
<dbReference type="InterPro" id="IPR007253">
    <property type="entry name" value="Cell_wall-bd_2"/>
</dbReference>
<gene>
    <name evidence="1" type="ORF">HHJ78_07890</name>
</gene>
<reference evidence="1 2" key="1">
    <citation type="submission" date="2020-04" db="EMBL/GenBank/DDBJ databases">
        <title>Antimicrobial susceptibility and clonality of vaginal-derived multi-drug resistant Mobiluncus isolates in China.</title>
        <authorList>
            <person name="Zhang X."/>
        </authorList>
    </citation>
    <scope>NUCLEOTIDE SEQUENCE [LARGE SCALE GENOMIC DNA]</scope>
    <source>
        <strain evidence="1 2">13</strain>
    </source>
</reference>
<evidence type="ECO:0000313" key="2">
    <source>
        <dbReference type="Proteomes" id="UP000578252"/>
    </source>
</evidence>
<accession>A0A7Y0U1X7</accession>
<proteinExistence type="predicted"/>
<dbReference type="InterPro" id="IPR051922">
    <property type="entry name" value="Bact_Sporulation_Assoc"/>
</dbReference>
<organism evidence="1 2">
    <name type="scientific">Mobiluncus mulieris</name>
    <dbReference type="NCBI Taxonomy" id="2052"/>
    <lineage>
        <taxon>Bacteria</taxon>
        <taxon>Bacillati</taxon>
        <taxon>Actinomycetota</taxon>
        <taxon>Actinomycetes</taxon>
        <taxon>Actinomycetales</taxon>
        <taxon>Actinomycetaceae</taxon>
        <taxon>Mobiluncus</taxon>
    </lineage>
</organism>